<dbReference type="EMBL" id="CP001769">
    <property type="protein sequence ID" value="ADB39806.1"/>
    <property type="molecule type" value="Genomic_DNA"/>
</dbReference>
<sequence>MKKLPIHRVVVYVLIAFSFACKKEPSVEVAKELKPTTVSTFLSPSQLNNSRPVSVAFDKANNLYFADGIARIFKVTPQGNLSLYAGSGGTGYQDGSLDKAKFLWPYGLAFDRAGNLYVADSGNQAIRKISPDGQVTTFAGQPYDVTSITNVSVDGIGKEARFYNPLVLTIDRSDNLFVGEYADASAYVAVIRKITPQANVTSYAGTAGKMTLQQYSNPSTLISPRGLAVNSKGELFIGCPGVIYKVSTSGQTTVYSGVREQYGSSPNGPINSARYGLITSLRFDSNDNLYIGETGAGIVRKIATDGQVSDVTGSRLGGYKDGPLQAAEFGSVEDLAFSPSGSLYVADNRNGAIRKITFE</sequence>
<evidence type="ECO:0000256" key="2">
    <source>
        <dbReference type="PROSITE-ProRule" id="PRU00504"/>
    </source>
</evidence>
<accession>D2QC71</accession>
<protein>
    <submittedName>
        <fullName evidence="3">NHL repeat containing protein</fullName>
    </submittedName>
</protein>
<dbReference type="HOGENOM" id="CLU_008645_1_0_10"/>
<organism evidence="3 4">
    <name type="scientific">Spirosoma linguale (strain ATCC 33905 / DSM 74 / LMG 10896 / Claus 1)</name>
    <dbReference type="NCBI Taxonomy" id="504472"/>
    <lineage>
        <taxon>Bacteria</taxon>
        <taxon>Pseudomonadati</taxon>
        <taxon>Bacteroidota</taxon>
        <taxon>Cytophagia</taxon>
        <taxon>Cytophagales</taxon>
        <taxon>Cytophagaceae</taxon>
        <taxon>Spirosoma</taxon>
    </lineage>
</organism>
<evidence type="ECO:0000313" key="3">
    <source>
        <dbReference type="EMBL" id="ADB39806.1"/>
    </source>
</evidence>
<gene>
    <name evidence="3" type="ordered locus">Slin_3814</name>
</gene>
<dbReference type="SUPFAM" id="SSF101898">
    <property type="entry name" value="NHL repeat"/>
    <property type="match status" value="1"/>
</dbReference>
<dbReference type="AlphaFoldDB" id="D2QC71"/>
<dbReference type="STRING" id="504472.Slin_3814"/>
<dbReference type="PROSITE" id="PS51257">
    <property type="entry name" value="PROKAR_LIPOPROTEIN"/>
    <property type="match status" value="1"/>
</dbReference>
<dbReference type="Pfam" id="PF01436">
    <property type="entry name" value="NHL"/>
    <property type="match status" value="1"/>
</dbReference>
<dbReference type="InterPro" id="IPR001258">
    <property type="entry name" value="NHL_repeat"/>
</dbReference>
<dbReference type="eggNOG" id="COG3391">
    <property type="taxonomic scope" value="Bacteria"/>
</dbReference>
<dbReference type="Gene3D" id="2.120.10.30">
    <property type="entry name" value="TolB, C-terminal domain"/>
    <property type="match status" value="2"/>
</dbReference>
<dbReference type="KEGG" id="sli:Slin_3814"/>
<dbReference type="PANTHER" id="PTHR13833">
    <property type="match status" value="1"/>
</dbReference>
<reference evidence="3 4" key="1">
    <citation type="journal article" date="2010" name="Stand. Genomic Sci.">
        <title>Complete genome sequence of Spirosoma linguale type strain (1).</title>
        <authorList>
            <person name="Lail K."/>
            <person name="Sikorski J."/>
            <person name="Saunders E."/>
            <person name="Lapidus A."/>
            <person name="Glavina Del Rio T."/>
            <person name="Copeland A."/>
            <person name="Tice H."/>
            <person name="Cheng J.-F."/>
            <person name="Lucas S."/>
            <person name="Nolan M."/>
            <person name="Bruce D."/>
            <person name="Goodwin L."/>
            <person name="Pitluck S."/>
            <person name="Ivanova N."/>
            <person name="Mavromatis K."/>
            <person name="Ovchinnikova G."/>
            <person name="Pati A."/>
            <person name="Chen A."/>
            <person name="Palaniappan K."/>
            <person name="Land M."/>
            <person name="Hauser L."/>
            <person name="Chang Y.-J."/>
            <person name="Jeffries C.D."/>
            <person name="Chain P."/>
            <person name="Brettin T."/>
            <person name="Detter J.C."/>
            <person name="Schuetze A."/>
            <person name="Rohde M."/>
            <person name="Tindall B.J."/>
            <person name="Goeker M."/>
            <person name="Bristow J."/>
            <person name="Eisen J.A."/>
            <person name="Markowitz V."/>
            <person name="Hugenholtz P."/>
            <person name="Kyrpides N.C."/>
            <person name="Klenk H.-P."/>
            <person name="Chen F."/>
        </authorList>
    </citation>
    <scope>NUCLEOTIDE SEQUENCE [LARGE SCALE GENOMIC DNA]</scope>
    <source>
        <strain evidence="4">ATCC 33905 / DSM 74 / LMG 10896 / Claus 1</strain>
    </source>
</reference>
<dbReference type="PROSITE" id="PS51125">
    <property type="entry name" value="NHL"/>
    <property type="match status" value="1"/>
</dbReference>
<keyword evidence="1" id="KW-0677">Repeat</keyword>
<dbReference type="PANTHER" id="PTHR13833:SF71">
    <property type="entry name" value="NHL DOMAIN-CONTAINING PROTEIN"/>
    <property type="match status" value="1"/>
</dbReference>
<feature type="repeat" description="NHL" evidence="2">
    <location>
        <begin position="95"/>
        <end position="132"/>
    </location>
</feature>
<name>D2QC71_SPILD</name>
<keyword evidence="4" id="KW-1185">Reference proteome</keyword>
<dbReference type="Proteomes" id="UP000002028">
    <property type="component" value="Chromosome"/>
</dbReference>
<evidence type="ECO:0000256" key="1">
    <source>
        <dbReference type="ARBA" id="ARBA00022737"/>
    </source>
</evidence>
<proteinExistence type="predicted"/>
<dbReference type="RefSeq" id="WP_012928319.1">
    <property type="nucleotide sequence ID" value="NC_013730.1"/>
</dbReference>
<evidence type="ECO:0000313" key="4">
    <source>
        <dbReference type="Proteomes" id="UP000002028"/>
    </source>
</evidence>
<dbReference type="InterPro" id="IPR011042">
    <property type="entry name" value="6-blade_b-propeller_TolB-like"/>
</dbReference>